<dbReference type="Proteomes" id="UP000011728">
    <property type="component" value="Chromosome"/>
</dbReference>
<keyword evidence="5 10" id="KW-0145">Chemotaxis</keyword>
<dbReference type="HOGENOM" id="CLU_099018_6_2_9"/>
<keyword evidence="12" id="KW-1185">Reference proteome</keyword>
<keyword evidence="9 10" id="KW-0472">Membrane</keyword>
<dbReference type="RefSeq" id="WP_015394576.1">
    <property type="nucleotide sequence ID" value="NC_020291.1"/>
</dbReference>
<evidence type="ECO:0000256" key="3">
    <source>
        <dbReference type="ARBA" id="ARBA00008281"/>
    </source>
</evidence>
<keyword evidence="7 10" id="KW-0283">Flagellar rotation</keyword>
<comment type="subcellular location">
    <subcellularLocation>
        <location evidence="2">Cell membrane</location>
        <topology evidence="2">Single-pass membrane protein</topology>
    </subcellularLocation>
</comment>
<comment type="function">
    <text evidence="1 10">Controls the rotational direction of flagella during chemotaxis.</text>
</comment>
<dbReference type="GO" id="GO:0009425">
    <property type="term" value="C:bacterial-type flagellum basal body"/>
    <property type="evidence" value="ECO:0007669"/>
    <property type="project" value="InterPro"/>
</dbReference>
<dbReference type="PANTHER" id="PTHR35091">
    <property type="entry name" value="FLAGELLAR PROTEIN FLIL"/>
    <property type="match status" value="1"/>
</dbReference>
<evidence type="ECO:0000313" key="11">
    <source>
        <dbReference type="EMBL" id="AGF58265.1"/>
    </source>
</evidence>
<evidence type="ECO:0000256" key="1">
    <source>
        <dbReference type="ARBA" id="ARBA00002254"/>
    </source>
</evidence>
<dbReference type="PATRIC" id="fig|931276.5.peg.4548"/>
<name>M1LYE3_9CLOT</name>
<keyword evidence="11" id="KW-0282">Flagellum</keyword>
<dbReference type="PANTHER" id="PTHR35091:SF2">
    <property type="entry name" value="FLAGELLAR PROTEIN FLIL"/>
    <property type="match status" value="1"/>
</dbReference>
<reference evidence="11 12" key="1">
    <citation type="submission" date="2013-02" db="EMBL/GenBank/DDBJ databases">
        <title>Genome sequence of Clostridium saccharoperbutylacetonicum N1-4(HMT).</title>
        <authorList>
            <person name="Poehlein A."/>
            <person name="Daniel R."/>
        </authorList>
    </citation>
    <scope>NUCLEOTIDE SEQUENCE [LARGE SCALE GENOMIC DNA]</scope>
    <source>
        <strain evidence="12">N1-4(HMT)</strain>
    </source>
</reference>
<protein>
    <recommendedName>
        <fullName evidence="10">Flagellar protein FliL</fullName>
    </recommendedName>
</protein>
<dbReference type="AlphaFoldDB" id="M1LYE3"/>
<dbReference type="STRING" id="36745.CLSAP_42740"/>
<evidence type="ECO:0000256" key="10">
    <source>
        <dbReference type="RuleBase" id="RU364125"/>
    </source>
</evidence>
<evidence type="ECO:0000256" key="5">
    <source>
        <dbReference type="ARBA" id="ARBA00022500"/>
    </source>
</evidence>
<comment type="similarity">
    <text evidence="3 10">Belongs to the FliL family.</text>
</comment>
<dbReference type="KEGG" id="csr:Cspa_c45120"/>
<evidence type="ECO:0000256" key="7">
    <source>
        <dbReference type="ARBA" id="ARBA00022779"/>
    </source>
</evidence>
<dbReference type="InterPro" id="IPR005503">
    <property type="entry name" value="FliL"/>
</dbReference>
<keyword evidence="6 10" id="KW-0812">Transmembrane</keyword>
<sequence length="165" mass="18593">MAFGKKNKENDAAENVEKGGKSNRGVMVVLFILGLLVLGAATFGGVYLFMKQSKTVEAQEVVVENAYMDLAEFTVNLADEGGKRYFKGELSLGYDKTKTKFQQELTENQVVIRDDIIFFFKSQKADFINNVANRETMKKELIEAINKDLTKGKITDIRFKSMLVQ</sequence>
<evidence type="ECO:0000256" key="9">
    <source>
        <dbReference type="ARBA" id="ARBA00023136"/>
    </source>
</evidence>
<organism evidence="11 12">
    <name type="scientific">Clostridium saccharoperbutylacetonicum N1-4(HMT)</name>
    <dbReference type="NCBI Taxonomy" id="931276"/>
    <lineage>
        <taxon>Bacteria</taxon>
        <taxon>Bacillati</taxon>
        <taxon>Bacillota</taxon>
        <taxon>Clostridia</taxon>
        <taxon>Eubacteriales</taxon>
        <taxon>Clostridiaceae</taxon>
        <taxon>Clostridium</taxon>
    </lineage>
</organism>
<accession>M1LYE3</accession>
<dbReference type="Pfam" id="PF03748">
    <property type="entry name" value="FliL"/>
    <property type="match status" value="1"/>
</dbReference>
<keyword evidence="11" id="KW-0966">Cell projection</keyword>
<evidence type="ECO:0000256" key="8">
    <source>
        <dbReference type="ARBA" id="ARBA00022989"/>
    </source>
</evidence>
<dbReference type="GO" id="GO:0006935">
    <property type="term" value="P:chemotaxis"/>
    <property type="evidence" value="ECO:0007669"/>
    <property type="project" value="UniProtKB-KW"/>
</dbReference>
<dbReference type="GO" id="GO:0071978">
    <property type="term" value="P:bacterial-type flagellum-dependent swarming motility"/>
    <property type="evidence" value="ECO:0007669"/>
    <property type="project" value="TreeGrafter"/>
</dbReference>
<dbReference type="eggNOG" id="COG1580">
    <property type="taxonomic scope" value="Bacteria"/>
</dbReference>
<keyword evidence="4 10" id="KW-1003">Cell membrane</keyword>
<gene>
    <name evidence="11" type="primary">fliL</name>
    <name evidence="11" type="ORF">Cspa_c45120</name>
</gene>
<evidence type="ECO:0000256" key="2">
    <source>
        <dbReference type="ARBA" id="ARBA00004162"/>
    </source>
</evidence>
<evidence type="ECO:0000256" key="4">
    <source>
        <dbReference type="ARBA" id="ARBA00022475"/>
    </source>
</evidence>
<evidence type="ECO:0000256" key="6">
    <source>
        <dbReference type="ARBA" id="ARBA00022692"/>
    </source>
</evidence>
<feature type="transmembrane region" description="Helical" evidence="10">
    <location>
        <begin position="26"/>
        <end position="49"/>
    </location>
</feature>
<dbReference type="OrthoDB" id="166089at2"/>
<dbReference type="EMBL" id="CP004121">
    <property type="protein sequence ID" value="AGF58265.1"/>
    <property type="molecule type" value="Genomic_DNA"/>
</dbReference>
<proteinExistence type="inferred from homology"/>
<keyword evidence="11" id="KW-0969">Cilium</keyword>
<evidence type="ECO:0000313" key="12">
    <source>
        <dbReference type="Proteomes" id="UP000011728"/>
    </source>
</evidence>
<dbReference type="GO" id="GO:0005886">
    <property type="term" value="C:plasma membrane"/>
    <property type="evidence" value="ECO:0007669"/>
    <property type="project" value="UniProtKB-SubCell"/>
</dbReference>
<keyword evidence="8 10" id="KW-1133">Transmembrane helix</keyword>